<proteinExistence type="predicted"/>
<accession>A0A942TCE7</accession>
<dbReference type="EMBL" id="JAGYPG010000001">
    <property type="protein sequence ID" value="MBS4193724.1"/>
    <property type="molecule type" value="Genomic_DNA"/>
</dbReference>
<keyword evidence="2" id="KW-1185">Reference proteome</keyword>
<protein>
    <submittedName>
        <fullName evidence="1">Uncharacterized protein</fullName>
    </submittedName>
</protein>
<sequence>MKKAVGYVLADFKKSDNELIGSLCDEVKKHCKEEKTECIGFFFIDDDINNPITLESFASEELITFVSQELGINVFLVHDKPMYSEEIRWKNVGPLDNHLNELIEIINRGEGI</sequence>
<evidence type="ECO:0000313" key="1">
    <source>
        <dbReference type="EMBL" id="MBS4193724.1"/>
    </source>
</evidence>
<dbReference type="Proteomes" id="UP000681414">
    <property type="component" value="Unassembled WGS sequence"/>
</dbReference>
<name>A0A942TCE7_9BACI</name>
<organism evidence="1 2">
    <name type="scientific">Lederbergia citri</name>
    <dbReference type="NCBI Taxonomy" id="2833580"/>
    <lineage>
        <taxon>Bacteria</taxon>
        <taxon>Bacillati</taxon>
        <taxon>Bacillota</taxon>
        <taxon>Bacilli</taxon>
        <taxon>Bacillales</taxon>
        <taxon>Bacillaceae</taxon>
        <taxon>Lederbergia</taxon>
    </lineage>
</organism>
<dbReference type="RefSeq" id="WP_066294726.1">
    <property type="nucleotide sequence ID" value="NZ_JAGYPG010000001.1"/>
</dbReference>
<gene>
    <name evidence="1" type="ORF">KHA97_01395</name>
</gene>
<evidence type="ECO:0000313" key="2">
    <source>
        <dbReference type="Proteomes" id="UP000681414"/>
    </source>
</evidence>
<comment type="caution">
    <text evidence="1">The sequence shown here is derived from an EMBL/GenBank/DDBJ whole genome shotgun (WGS) entry which is preliminary data.</text>
</comment>
<dbReference type="AlphaFoldDB" id="A0A942TCE7"/>
<reference evidence="1 2" key="1">
    <citation type="submission" date="2021-05" db="EMBL/GenBank/DDBJ databases">
        <title>Novel Bacillus species.</title>
        <authorList>
            <person name="Liu G."/>
        </authorList>
    </citation>
    <scope>NUCLEOTIDE SEQUENCE [LARGE SCALE GENOMIC DNA]</scope>
    <source>
        <strain evidence="2">FJAT-49780</strain>
    </source>
</reference>